<reference evidence="14 15" key="1">
    <citation type="submission" date="2021-03" db="EMBL/GenBank/DDBJ databases">
        <title>Fibrella sp. HMF5036 genome sequencing and assembly.</title>
        <authorList>
            <person name="Kang H."/>
            <person name="Kim H."/>
            <person name="Bae S."/>
            <person name="Joh K."/>
        </authorList>
    </citation>
    <scope>NUCLEOTIDE SEQUENCE [LARGE SCALE GENOMIC DNA]</scope>
    <source>
        <strain evidence="14 15">HMF5036</strain>
    </source>
</reference>
<evidence type="ECO:0000256" key="12">
    <source>
        <dbReference type="SAM" id="MobiDB-lite"/>
    </source>
</evidence>
<dbReference type="Gene3D" id="1.10.3810.10">
    <property type="entry name" value="Biosynthetic peptidoglycan transglycosylase-like"/>
    <property type="match status" value="1"/>
</dbReference>
<name>A0A939G5A4_9BACT</name>
<organism evidence="14 15">
    <name type="scientific">Fibrella aquatilis</name>
    <dbReference type="NCBI Taxonomy" id="2817059"/>
    <lineage>
        <taxon>Bacteria</taxon>
        <taxon>Pseudomonadati</taxon>
        <taxon>Bacteroidota</taxon>
        <taxon>Cytophagia</taxon>
        <taxon>Cytophagales</taxon>
        <taxon>Spirosomataceae</taxon>
        <taxon>Fibrella</taxon>
    </lineage>
</organism>
<comment type="function">
    <text evidence="11">Peptidoglycan polymerase that catalyzes glycan chain elongation from lipid-linked precursors.</text>
</comment>
<evidence type="ECO:0000256" key="2">
    <source>
        <dbReference type="ARBA" id="ARBA00022519"/>
    </source>
</evidence>
<gene>
    <name evidence="11 14" type="primary">mtgA</name>
    <name evidence="14" type="ORF">J2I48_14130</name>
</gene>
<dbReference type="GO" id="GO:0005886">
    <property type="term" value="C:plasma membrane"/>
    <property type="evidence" value="ECO:0007669"/>
    <property type="project" value="UniProtKB-SubCell"/>
</dbReference>
<dbReference type="AlphaFoldDB" id="A0A939G5A4"/>
<evidence type="ECO:0000256" key="4">
    <source>
        <dbReference type="ARBA" id="ARBA00022679"/>
    </source>
</evidence>
<evidence type="ECO:0000256" key="8">
    <source>
        <dbReference type="ARBA" id="ARBA00022989"/>
    </source>
</evidence>
<dbReference type="EC" id="2.4.99.28" evidence="11"/>
<evidence type="ECO:0000256" key="5">
    <source>
        <dbReference type="ARBA" id="ARBA00022692"/>
    </source>
</evidence>
<dbReference type="PANTHER" id="PTHR30400:SF0">
    <property type="entry name" value="BIOSYNTHETIC PEPTIDOGLYCAN TRANSGLYCOSYLASE"/>
    <property type="match status" value="1"/>
</dbReference>
<comment type="similarity">
    <text evidence="11">Belongs to the glycosyltransferase 51 family.</text>
</comment>
<keyword evidence="10 11" id="KW-0961">Cell wall biogenesis/degradation</keyword>
<dbReference type="GO" id="GO:0009252">
    <property type="term" value="P:peptidoglycan biosynthetic process"/>
    <property type="evidence" value="ECO:0007669"/>
    <property type="project" value="UniProtKB-UniRule"/>
</dbReference>
<evidence type="ECO:0000256" key="10">
    <source>
        <dbReference type="ARBA" id="ARBA00023316"/>
    </source>
</evidence>
<keyword evidence="7 11" id="KW-0573">Peptidoglycan synthesis</keyword>
<comment type="caution">
    <text evidence="14">The sequence shown here is derived from an EMBL/GenBank/DDBJ whole genome shotgun (WGS) entry which is preliminary data.</text>
</comment>
<feature type="transmembrane region" description="Helical" evidence="11">
    <location>
        <begin position="79"/>
        <end position="104"/>
    </location>
</feature>
<dbReference type="NCBIfam" id="TIGR02070">
    <property type="entry name" value="mono_pep_trsgly"/>
    <property type="match status" value="1"/>
</dbReference>
<comment type="subcellular location">
    <subcellularLocation>
        <location evidence="11">Cell membrane</location>
        <topology evidence="11">Single-pass membrane protein</topology>
    </subcellularLocation>
</comment>
<accession>A0A939G5A4</accession>
<dbReference type="GO" id="GO:0008955">
    <property type="term" value="F:peptidoglycan glycosyltransferase activity"/>
    <property type="evidence" value="ECO:0007669"/>
    <property type="project" value="UniProtKB-UniRule"/>
</dbReference>
<feature type="region of interest" description="Disordered" evidence="12">
    <location>
        <begin position="1"/>
        <end position="51"/>
    </location>
</feature>
<dbReference type="Pfam" id="PF00912">
    <property type="entry name" value="Transgly"/>
    <property type="match status" value="1"/>
</dbReference>
<evidence type="ECO:0000256" key="9">
    <source>
        <dbReference type="ARBA" id="ARBA00023136"/>
    </source>
</evidence>
<evidence type="ECO:0000259" key="13">
    <source>
        <dbReference type="Pfam" id="PF00912"/>
    </source>
</evidence>
<keyword evidence="3 11" id="KW-0328">Glycosyltransferase</keyword>
<keyword evidence="6 11" id="KW-0133">Cell shape</keyword>
<dbReference type="InterPro" id="IPR011812">
    <property type="entry name" value="Pep_trsgly"/>
</dbReference>
<dbReference type="SUPFAM" id="SSF53955">
    <property type="entry name" value="Lysozyme-like"/>
    <property type="match status" value="1"/>
</dbReference>
<feature type="domain" description="Glycosyl transferase family 51" evidence="13">
    <location>
        <begin position="131"/>
        <end position="296"/>
    </location>
</feature>
<dbReference type="InterPro" id="IPR001264">
    <property type="entry name" value="Glyco_trans_51"/>
</dbReference>
<dbReference type="Proteomes" id="UP000664795">
    <property type="component" value="Unassembled WGS sequence"/>
</dbReference>
<keyword evidence="8 11" id="KW-1133">Transmembrane helix</keyword>
<comment type="catalytic activity">
    <reaction evidence="11">
        <text>[GlcNAc-(1-&gt;4)-Mur2Ac(oyl-L-Ala-gamma-D-Glu-L-Lys-D-Ala-D-Ala)](n)-di-trans,octa-cis-undecaprenyl diphosphate + beta-D-GlcNAc-(1-&gt;4)-Mur2Ac(oyl-L-Ala-gamma-D-Glu-L-Lys-D-Ala-D-Ala)-di-trans,octa-cis-undecaprenyl diphosphate = [GlcNAc-(1-&gt;4)-Mur2Ac(oyl-L-Ala-gamma-D-Glu-L-Lys-D-Ala-D-Ala)](n+1)-di-trans,octa-cis-undecaprenyl diphosphate + di-trans,octa-cis-undecaprenyl diphosphate + H(+)</text>
        <dbReference type="Rhea" id="RHEA:23708"/>
        <dbReference type="Rhea" id="RHEA-COMP:9602"/>
        <dbReference type="Rhea" id="RHEA-COMP:9603"/>
        <dbReference type="ChEBI" id="CHEBI:15378"/>
        <dbReference type="ChEBI" id="CHEBI:58405"/>
        <dbReference type="ChEBI" id="CHEBI:60033"/>
        <dbReference type="ChEBI" id="CHEBI:78435"/>
        <dbReference type="EC" id="2.4.99.28"/>
    </reaction>
</comment>
<dbReference type="GO" id="GO:0009274">
    <property type="term" value="C:peptidoglycan-based cell wall"/>
    <property type="evidence" value="ECO:0007669"/>
    <property type="project" value="InterPro"/>
</dbReference>
<dbReference type="EMBL" id="JAFMYU010000010">
    <property type="protein sequence ID" value="MBO0932146.1"/>
    <property type="molecule type" value="Genomic_DNA"/>
</dbReference>
<keyword evidence="9 11" id="KW-0472">Membrane</keyword>
<keyword evidence="1 11" id="KW-1003">Cell membrane</keyword>
<evidence type="ECO:0000256" key="6">
    <source>
        <dbReference type="ARBA" id="ARBA00022960"/>
    </source>
</evidence>
<keyword evidence="5 11" id="KW-0812">Transmembrane</keyword>
<dbReference type="RefSeq" id="WP_207336115.1">
    <property type="nucleotide sequence ID" value="NZ_JAFMYU010000010.1"/>
</dbReference>
<dbReference type="InterPro" id="IPR023346">
    <property type="entry name" value="Lysozyme-like_dom_sf"/>
</dbReference>
<dbReference type="InterPro" id="IPR036950">
    <property type="entry name" value="PBP_transglycosylase"/>
</dbReference>
<sequence length="308" mass="35463">MQPEKRVNRLRTPPPTEPRPSSPMPPTNRPLSGRPMSPPPSPKRTSTGRSSAAQSAFRFRAALRKQWQHGRDYVRQHPWLKVVSLLIARTVLVLFLGSIAWVVALKYLPVWFTPLTISRKWDTIGTDQSSTIYKTWRPFEEINKEAALAVVASEDQQFPYHWGFDFDEIQDAIKENQTRKRPRGASTISQQVAKNVFLWNGRSYIRKGLEVYFTVLIELIWGKKRILEVYLNVAETGPMTFGVEAASERFYGHTAYTLSRDEAARIAAVLPNPIQFSIRHPSTYIQRRTRQIARQMRALGGQKYLRNL</sequence>
<evidence type="ECO:0000256" key="1">
    <source>
        <dbReference type="ARBA" id="ARBA00022475"/>
    </source>
</evidence>
<dbReference type="GO" id="GO:0008360">
    <property type="term" value="P:regulation of cell shape"/>
    <property type="evidence" value="ECO:0007669"/>
    <property type="project" value="UniProtKB-KW"/>
</dbReference>
<evidence type="ECO:0000256" key="3">
    <source>
        <dbReference type="ARBA" id="ARBA00022676"/>
    </source>
</evidence>
<proteinExistence type="inferred from homology"/>
<keyword evidence="2" id="KW-0997">Cell inner membrane</keyword>
<evidence type="ECO:0000313" key="15">
    <source>
        <dbReference type="Proteomes" id="UP000664795"/>
    </source>
</evidence>
<keyword evidence="15" id="KW-1185">Reference proteome</keyword>
<dbReference type="PANTHER" id="PTHR30400">
    <property type="entry name" value="MONOFUNCTIONAL BIOSYNTHETIC PEPTIDOGLYCAN TRANSGLYCOSYLASE"/>
    <property type="match status" value="1"/>
</dbReference>
<comment type="pathway">
    <text evidence="11">Cell wall biogenesis; peptidoglycan biosynthesis.</text>
</comment>
<evidence type="ECO:0000256" key="11">
    <source>
        <dbReference type="HAMAP-Rule" id="MF_00766"/>
    </source>
</evidence>
<keyword evidence="4 11" id="KW-0808">Transferase</keyword>
<dbReference type="GO" id="GO:0071555">
    <property type="term" value="P:cell wall organization"/>
    <property type="evidence" value="ECO:0007669"/>
    <property type="project" value="UniProtKB-KW"/>
</dbReference>
<evidence type="ECO:0000256" key="7">
    <source>
        <dbReference type="ARBA" id="ARBA00022984"/>
    </source>
</evidence>
<dbReference type="GO" id="GO:0016763">
    <property type="term" value="F:pentosyltransferase activity"/>
    <property type="evidence" value="ECO:0007669"/>
    <property type="project" value="InterPro"/>
</dbReference>
<feature type="compositionally biased region" description="Pro residues" evidence="12">
    <location>
        <begin position="12"/>
        <end position="28"/>
    </location>
</feature>
<dbReference type="HAMAP" id="MF_00766">
    <property type="entry name" value="PGT_MtgA"/>
    <property type="match status" value="1"/>
</dbReference>
<evidence type="ECO:0000313" key="14">
    <source>
        <dbReference type="EMBL" id="MBO0932146.1"/>
    </source>
</evidence>
<protein>
    <recommendedName>
        <fullName evidence="11">Biosynthetic peptidoglycan transglycosylase</fullName>
        <ecNumber evidence="11">2.4.99.28</ecNumber>
    </recommendedName>
    <alternativeName>
        <fullName evidence="11">Glycan polymerase</fullName>
    </alternativeName>
    <alternativeName>
        <fullName evidence="11">Peptidoglycan glycosyltransferase MtgA</fullName>
        <shortName evidence="11">PGT</shortName>
    </alternativeName>
</protein>